<accession>A0AAJ5XBG8</accession>
<comment type="function">
    <text evidence="1">Involved in peptidoglycan biosynthesis. Transports lipid-linked peptidoglycan precursors from the inner to the outer leaflet of the cytoplasmic membrane.</text>
</comment>
<reference evidence="2" key="1">
    <citation type="submission" date="2023-03" db="EMBL/GenBank/DDBJ databases">
        <title>Andean soil-derived lignocellulolytic bacterial consortium as a source of novel taxa and putative plastic-active enzymes.</title>
        <authorList>
            <person name="Diaz-Garcia L."/>
            <person name="Chuvochina M."/>
            <person name="Feuerriegel G."/>
            <person name="Bunk B."/>
            <person name="Sproer C."/>
            <person name="Streit W.R."/>
            <person name="Rodriguez L.M."/>
            <person name="Overmann J."/>
            <person name="Jimenez D.J."/>
        </authorList>
    </citation>
    <scope>NUCLEOTIDE SEQUENCE</scope>
    <source>
        <strain evidence="2">MAG 26</strain>
    </source>
</reference>
<comment type="subcellular location">
    <subcellularLocation>
        <location evidence="1">Cell membrane</location>
        <topology evidence="1">Multi-pass membrane protein</topology>
    </subcellularLocation>
</comment>
<protein>
    <recommendedName>
        <fullName evidence="1">Lipid II flippase Amj</fullName>
    </recommendedName>
</protein>
<dbReference type="EMBL" id="CP119316">
    <property type="protein sequence ID" value="WEK47719.1"/>
    <property type="molecule type" value="Genomic_DNA"/>
</dbReference>
<dbReference type="InterPro" id="IPR021260">
    <property type="entry name" value="Amj"/>
</dbReference>
<proteinExistence type="inferred from homology"/>
<dbReference type="Pfam" id="PF10997">
    <property type="entry name" value="Amj"/>
    <property type="match status" value="1"/>
</dbReference>
<dbReference type="GO" id="GO:0071555">
    <property type="term" value="P:cell wall organization"/>
    <property type="evidence" value="ECO:0007669"/>
    <property type="project" value="UniProtKB-KW"/>
</dbReference>
<dbReference type="KEGG" id="acob:P0Y56_05350"/>
<feature type="transmembrane region" description="Helical" evidence="1">
    <location>
        <begin position="159"/>
        <end position="186"/>
    </location>
</feature>
<gene>
    <name evidence="1" type="primary">amj</name>
    <name evidence="2" type="ORF">P0Y56_05350</name>
</gene>
<comment type="similarity">
    <text evidence="1">Belongs to the Amj family.</text>
</comment>
<feature type="transmembrane region" description="Helical" evidence="1">
    <location>
        <begin position="198"/>
        <end position="218"/>
    </location>
</feature>
<feature type="transmembrane region" description="Helical" evidence="1">
    <location>
        <begin position="40"/>
        <end position="61"/>
    </location>
</feature>
<evidence type="ECO:0000313" key="3">
    <source>
        <dbReference type="Proteomes" id="UP001218362"/>
    </source>
</evidence>
<comment type="pathway">
    <text evidence="1">Cell wall biogenesis; peptidoglycan biosynthesis.</text>
</comment>
<feature type="transmembrane region" description="Helical" evidence="1">
    <location>
        <begin position="82"/>
        <end position="102"/>
    </location>
</feature>
<keyword evidence="1" id="KW-0133">Cell shape</keyword>
<evidence type="ECO:0000313" key="2">
    <source>
        <dbReference type="EMBL" id="WEK47719.1"/>
    </source>
</evidence>
<keyword evidence="1" id="KW-1003">Cell membrane</keyword>
<feature type="transmembrane region" description="Helical" evidence="1">
    <location>
        <begin position="238"/>
        <end position="258"/>
    </location>
</feature>
<name>A0AAJ5XBG8_9SPHN</name>
<comment type="caution">
    <text evidence="1">Lacks conserved residue(s) required for the propagation of feature annotation.</text>
</comment>
<dbReference type="Proteomes" id="UP001218362">
    <property type="component" value="Chromosome"/>
</dbReference>
<keyword evidence="1" id="KW-0573">Peptidoglycan synthesis</keyword>
<keyword evidence="1" id="KW-0472">Membrane</keyword>
<dbReference type="GO" id="GO:0015648">
    <property type="term" value="F:lipid-linked peptidoglycan transporter activity"/>
    <property type="evidence" value="ECO:0007669"/>
    <property type="project" value="UniProtKB-UniRule"/>
</dbReference>
<dbReference type="AlphaFoldDB" id="A0AAJ5XBG8"/>
<dbReference type="GO" id="GO:0005886">
    <property type="term" value="C:plasma membrane"/>
    <property type="evidence" value="ECO:0007669"/>
    <property type="project" value="UniProtKB-SubCell"/>
</dbReference>
<dbReference type="GO" id="GO:0008360">
    <property type="term" value="P:regulation of cell shape"/>
    <property type="evidence" value="ECO:0007669"/>
    <property type="project" value="UniProtKB-KW"/>
</dbReference>
<evidence type="ECO:0000256" key="1">
    <source>
        <dbReference type="HAMAP-Rule" id="MF_02077"/>
    </source>
</evidence>
<dbReference type="HAMAP" id="MF_02077">
    <property type="entry name" value="Amj_flippase"/>
    <property type="match status" value="1"/>
</dbReference>
<organism evidence="2 3">
    <name type="scientific">Candidatus Andeanibacterium colombiense</name>
    <dbReference type="NCBI Taxonomy" id="3121345"/>
    <lineage>
        <taxon>Bacteria</taxon>
        <taxon>Pseudomonadati</taxon>
        <taxon>Pseudomonadota</taxon>
        <taxon>Alphaproteobacteria</taxon>
        <taxon>Sphingomonadales</taxon>
        <taxon>Sphingomonadaceae</taxon>
        <taxon>Candidatus Andeanibacterium</taxon>
    </lineage>
</organism>
<keyword evidence="1" id="KW-0961">Cell wall biogenesis/degradation</keyword>
<keyword evidence="1" id="KW-0812">Transmembrane</keyword>
<dbReference type="GO" id="GO:0009252">
    <property type="term" value="P:peptidoglycan biosynthetic process"/>
    <property type="evidence" value="ECO:0007669"/>
    <property type="project" value="UniProtKB-UniRule"/>
</dbReference>
<keyword evidence="1" id="KW-0813">Transport</keyword>
<sequence>MDGNLITICLLTAAINLIGALAYAARIAGVRTRRIAMSFALFNVLILGSRLANGFLGPLLAKRVEKTIARSGALGGAHDLQLDFHLMLASSSAAVLLGILLVPTGQRVFSIAIEKLKHSRSLAKLLLRSATPSGARVIYQSLAFPRLHLSHALAKPGELGWGIVIANCLAQAVLAVGVFASIYAGYLNPEYRVTASQLSSVINGFATILLFAFIDPHLSVITDDAVDGRVSESAFRRVVVWISASRLAGTVLAQILFLPAAQAVAWISNYV</sequence>
<keyword evidence="1" id="KW-1133">Transmembrane helix</keyword>